<dbReference type="AlphaFoldDB" id="A0A836BUP3"/>
<proteinExistence type="predicted"/>
<feature type="region of interest" description="Disordered" evidence="1">
    <location>
        <begin position="193"/>
        <end position="348"/>
    </location>
</feature>
<feature type="compositionally biased region" description="Low complexity" evidence="1">
    <location>
        <begin position="587"/>
        <end position="597"/>
    </location>
</feature>
<reference evidence="3" key="1">
    <citation type="journal article" date="2020" name="bioRxiv">
        <title>Comparative genomics of Chlamydomonas.</title>
        <authorList>
            <person name="Craig R.J."/>
            <person name="Hasan A.R."/>
            <person name="Ness R.W."/>
            <person name="Keightley P.D."/>
        </authorList>
    </citation>
    <scope>NUCLEOTIDE SEQUENCE</scope>
    <source>
        <strain evidence="3">CCAP 11/70</strain>
    </source>
</reference>
<feature type="region of interest" description="Disordered" evidence="1">
    <location>
        <begin position="573"/>
        <end position="597"/>
    </location>
</feature>
<gene>
    <name evidence="3" type="ORF">HYH03_011740</name>
</gene>
<feature type="compositionally biased region" description="Low complexity" evidence="1">
    <location>
        <begin position="214"/>
        <end position="225"/>
    </location>
</feature>
<feature type="chain" id="PRO_5033011243" evidence="2">
    <location>
        <begin position="16"/>
        <end position="842"/>
    </location>
</feature>
<feature type="compositionally biased region" description="Polar residues" evidence="1">
    <location>
        <begin position="241"/>
        <end position="251"/>
    </location>
</feature>
<feature type="region of interest" description="Disordered" evidence="1">
    <location>
        <begin position="396"/>
        <end position="454"/>
    </location>
</feature>
<dbReference type="EMBL" id="JAEHOE010000069">
    <property type="protein sequence ID" value="KAG2489791.1"/>
    <property type="molecule type" value="Genomic_DNA"/>
</dbReference>
<organism evidence="3 4">
    <name type="scientific">Edaphochlamys debaryana</name>
    <dbReference type="NCBI Taxonomy" id="47281"/>
    <lineage>
        <taxon>Eukaryota</taxon>
        <taxon>Viridiplantae</taxon>
        <taxon>Chlorophyta</taxon>
        <taxon>core chlorophytes</taxon>
        <taxon>Chlorophyceae</taxon>
        <taxon>CS clade</taxon>
        <taxon>Chlamydomonadales</taxon>
        <taxon>Chlamydomonadales incertae sedis</taxon>
        <taxon>Edaphochlamys</taxon>
    </lineage>
</organism>
<keyword evidence="4" id="KW-1185">Reference proteome</keyword>
<evidence type="ECO:0000256" key="2">
    <source>
        <dbReference type="SAM" id="SignalP"/>
    </source>
</evidence>
<accession>A0A836BUP3</accession>
<feature type="compositionally biased region" description="Low complexity" evidence="1">
    <location>
        <begin position="721"/>
        <end position="735"/>
    </location>
</feature>
<comment type="caution">
    <text evidence="3">The sequence shown here is derived from an EMBL/GenBank/DDBJ whole genome shotgun (WGS) entry which is preliminary data.</text>
</comment>
<dbReference type="Proteomes" id="UP000612055">
    <property type="component" value="Unassembled WGS sequence"/>
</dbReference>
<feature type="region of interest" description="Disordered" evidence="1">
    <location>
        <begin position="472"/>
        <end position="548"/>
    </location>
</feature>
<protein>
    <submittedName>
        <fullName evidence="3">Uncharacterized protein</fullName>
    </submittedName>
</protein>
<feature type="compositionally biased region" description="Low complexity" evidence="1">
    <location>
        <begin position="419"/>
        <end position="439"/>
    </location>
</feature>
<feature type="region of interest" description="Disordered" evidence="1">
    <location>
        <begin position="720"/>
        <end position="765"/>
    </location>
</feature>
<evidence type="ECO:0000256" key="1">
    <source>
        <dbReference type="SAM" id="MobiDB-lite"/>
    </source>
</evidence>
<feature type="compositionally biased region" description="Pro residues" evidence="1">
    <location>
        <begin position="299"/>
        <end position="313"/>
    </location>
</feature>
<name>A0A836BUP3_9CHLO</name>
<keyword evidence="2" id="KW-0732">Signal</keyword>
<sequence length="842" mass="84611">MALGIVLNWTVVVYGFWPHYSETKGKSGPKLIPFDLVFDRPSLQRYARFITVEEAAHLPFLASNSTEHVLRKAERIVVVSDHLGIDNTYGHARTAGVEVKGAKKKTQLPFRCDTSGLEWMTKSAVKRPAWVALYNYLGVERGMRKGFAPGNTSDPCLRAYHQVSTGLKKSQAIVDAAASFVAEVIAPVAAGQEPAPPAAIPAPSKALRPPPPSHSAAAAAATQPGLGAGPGTAGRVPPPSSNATDSQAKSTRVSPSRRRPPSPGAARSRPPPAVGLALLRSSSSGGPSPGPQPSSASPKPRPTPAQRKPPSPPASTRLGPAAGPQRRLASAPADAQPRPGAAGAAALASAALSSAALASAALASAALSSAALASAALASAALSSAALASAPVAELARSSPGGGASGPQAQSNPIRTEGSRSQSSSQAGGAGALSAAPGATQSNPAAGLTLGPRPTAARGSLVPAALARAAVNASGPGGSARRLLPPSGVAASRPRQRAPSIAAPFQRQQSTGTSAAPVPPGAVRPASGGKAGLPAPVSATTGGTAAGSHTQRRVFVPIGNPSAAGEGAEQLAADAGDAGGAHSGAREAAPTGAPVPAEGVPAAGVTGAAPALPSPFYVAIHVRPYPDKCMDYFAKMSKYSEKAAKKVCKNPRVMSDLVVRVRHIAVQRAAAAAPAGHAAAPLTVFVMSHPKIRNKIRSEVARIWSDLDAKESRRRARLLTAEPAASTPAAAPHGALGTRGGTGNATNTPAPKLPAPPSSSDSASTHLPVPTLLFLESDHLPPALSNHVASNTLLCAVEEEVAHLAPVFFGTEQSTISVIVAQERAAEAALPGGPPLHTELVD</sequence>
<evidence type="ECO:0000313" key="4">
    <source>
        <dbReference type="Proteomes" id="UP000612055"/>
    </source>
</evidence>
<feature type="signal peptide" evidence="2">
    <location>
        <begin position="1"/>
        <end position="15"/>
    </location>
</feature>
<evidence type="ECO:0000313" key="3">
    <source>
        <dbReference type="EMBL" id="KAG2489791.1"/>
    </source>
</evidence>